<organism evidence="1 2">
    <name type="scientific">Gonapodya prolifera (strain JEL478)</name>
    <name type="common">Monoblepharis prolifera</name>
    <dbReference type="NCBI Taxonomy" id="1344416"/>
    <lineage>
        <taxon>Eukaryota</taxon>
        <taxon>Fungi</taxon>
        <taxon>Fungi incertae sedis</taxon>
        <taxon>Chytridiomycota</taxon>
        <taxon>Chytridiomycota incertae sedis</taxon>
        <taxon>Monoblepharidomycetes</taxon>
        <taxon>Monoblepharidales</taxon>
        <taxon>Gonapodyaceae</taxon>
        <taxon>Gonapodya</taxon>
    </lineage>
</organism>
<dbReference type="AlphaFoldDB" id="A0A139ACW1"/>
<gene>
    <name evidence="1" type="ORF">M427DRAFT_44944</name>
</gene>
<proteinExistence type="predicted"/>
<protein>
    <submittedName>
        <fullName evidence="1">Uncharacterized protein</fullName>
    </submittedName>
</protein>
<reference evidence="1 2" key="1">
    <citation type="journal article" date="2015" name="Genome Biol. Evol.">
        <title>Phylogenomic analyses indicate that early fungi evolved digesting cell walls of algal ancestors of land plants.</title>
        <authorList>
            <person name="Chang Y."/>
            <person name="Wang S."/>
            <person name="Sekimoto S."/>
            <person name="Aerts A.L."/>
            <person name="Choi C."/>
            <person name="Clum A."/>
            <person name="LaButti K.M."/>
            <person name="Lindquist E.A."/>
            <person name="Yee Ngan C."/>
            <person name="Ohm R.A."/>
            <person name="Salamov A.A."/>
            <person name="Grigoriev I.V."/>
            <person name="Spatafora J.W."/>
            <person name="Berbee M.L."/>
        </authorList>
    </citation>
    <scope>NUCLEOTIDE SEQUENCE [LARGE SCALE GENOMIC DNA]</scope>
    <source>
        <strain evidence="1 2">JEL478</strain>
    </source>
</reference>
<evidence type="ECO:0000313" key="2">
    <source>
        <dbReference type="Proteomes" id="UP000070544"/>
    </source>
</evidence>
<name>A0A139ACW1_GONPJ</name>
<sequence>MLSNATPPISAEASIGAADGMQPKLQFMRRFHVLECKRAEKGDSPTVVEVNQRHRAWSLSPPSCQSSPPQSVHCIPTHWHVDEIGVGQSLAQHILDLTATTIGIPLKACILRVTVITCGADPLSAMTTLQRHLLANRICILAPQRDLACSGPQGGYGQIPGLSTISSPTLPLCILSVVTPVHGPYKLYSEPAVWGRTGPSFTAKVKELHWDTLGWCDKTTELDPYFSIFCDANLLPLPMIGLRDNLFCNLVEYGTPMRNLKLSALGAKLGKIFPSVRLVQLSLTITAATAYLPHLQEDAAASLSSSHSKMWRGFLERLGAQSVLISWTGSCTAGIKDGSNILRAFAQSVCSDVKNAGILITWQGPGGTGPGLLEDTPWFMWWSDDIGVEE</sequence>
<dbReference type="Proteomes" id="UP000070544">
    <property type="component" value="Unassembled WGS sequence"/>
</dbReference>
<keyword evidence="2" id="KW-1185">Reference proteome</keyword>
<evidence type="ECO:0000313" key="1">
    <source>
        <dbReference type="EMBL" id="KXS14509.1"/>
    </source>
</evidence>
<accession>A0A139ACW1</accession>
<dbReference type="EMBL" id="KQ965768">
    <property type="protein sequence ID" value="KXS14509.1"/>
    <property type="molecule type" value="Genomic_DNA"/>
</dbReference>